<proteinExistence type="predicted"/>
<dbReference type="Proteomes" id="UP001596101">
    <property type="component" value="Unassembled WGS sequence"/>
</dbReference>
<evidence type="ECO:0000313" key="2">
    <source>
        <dbReference type="Proteomes" id="UP001596101"/>
    </source>
</evidence>
<evidence type="ECO:0000313" key="1">
    <source>
        <dbReference type="EMBL" id="MFC5478012.1"/>
    </source>
</evidence>
<gene>
    <name evidence="1" type="ORF">ACFPQ5_07425</name>
</gene>
<reference evidence="2" key="1">
    <citation type="journal article" date="2019" name="Int. J. Syst. Evol. Microbiol.">
        <title>The Global Catalogue of Microorganisms (GCM) 10K type strain sequencing project: providing services to taxonomists for standard genome sequencing and annotation.</title>
        <authorList>
            <consortium name="The Broad Institute Genomics Platform"/>
            <consortium name="The Broad Institute Genome Sequencing Center for Infectious Disease"/>
            <person name="Wu L."/>
            <person name="Ma J."/>
        </authorList>
    </citation>
    <scope>NUCLEOTIDE SEQUENCE [LARGE SCALE GENOMIC DNA]</scope>
    <source>
        <strain evidence="2">CCUG 43111</strain>
    </source>
</reference>
<name>A0ABW0MLZ0_9BURK</name>
<keyword evidence="2" id="KW-1185">Reference proteome</keyword>
<sequence>MFSLDDFGKLQFLEGRWKGQSADGKDFYEEYDRPDQRTFRSRRFNSEAFTDHSDGSTISFLDGEVLSTWGEFTWRASEIGAAHASFAPVQAATQFTWRRIDDRTLEAHQRWSTDGGEEQQHTIRMTKVIQIG</sequence>
<protein>
    <recommendedName>
        <fullName evidence="3">DUF1579 domain-containing protein</fullName>
    </recommendedName>
</protein>
<dbReference type="EMBL" id="JBHSMR010000012">
    <property type="protein sequence ID" value="MFC5478012.1"/>
    <property type="molecule type" value="Genomic_DNA"/>
</dbReference>
<dbReference type="RefSeq" id="WP_379752951.1">
    <property type="nucleotide sequence ID" value="NZ_JBHSMR010000012.1"/>
</dbReference>
<organism evidence="1 2">
    <name type="scientific">Massilia suwonensis</name>
    <dbReference type="NCBI Taxonomy" id="648895"/>
    <lineage>
        <taxon>Bacteria</taxon>
        <taxon>Pseudomonadati</taxon>
        <taxon>Pseudomonadota</taxon>
        <taxon>Betaproteobacteria</taxon>
        <taxon>Burkholderiales</taxon>
        <taxon>Oxalobacteraceae</taxon>
        <taxon>Telluria group</taxon>
        <taxon>Massilia</taxon>
    </lineage>
</organism>
<accession>A0ABW0MLZ0</accession>
<evidence type="ECO:0008006" key="3">
    <source>
        <dbReference type="Google" id="ProtNLM"/>
    </source>
</evidence>
<comment type="caution">
    <text evidence="1">The sequence shown here is derived from an EMBL/GenBank/DDBJ whole genome shotgun (WGS) entry which is preliminary data.</text>
</comment>